<dbReference type="KEGG" id="vg:80831520"/>
<evidence type="ECO:0000313" key="2">
    <source>
        <dbReference type="EMBL" id="UTQ80264.1"/>
    </source>
</evidence>
<dbReference type="RefSeq" id="YP_010844380.1">
    <property type="nucleotide sequence ID" value="NC_079175.1"/>
</dbReference>
<dbReference type="Proteomes" id="UP001164277">
    <property type="component" value="Segment"/>
</dbReference>
<name>A0A9X9IAA3_9CAUD</name>
<dbReference type="GeneID" id="80831520"/>
<feature type="domain" description="Dit-like phage tail protein N-terminal" evidence="1">
    <location>
        <begin position="73"/>
        <end position="223"/>
    </location>
</feature>
<evidence type="ECO:0000259" key="1">
    <source>
        <dbReference type="Pfam" id="PF21821"/>
    </source>
</evidence>
<protein>
    <submittedName>
        <fullName evidence="2">Tail tube initiator protein</fullName>
    </submittedName>
</protein>
<dbReference type="EMBL" id="ON778463">
    <property type="protein sequence ID" value="UTQ80264.1"/>
    <property type="molecule type" value="Genomic_DNA"/>
</dbReference>
<keyword evidence="3" id="KW-1185">Reference proteome</keyword>
<evidence type="ECO:0000313" key="3">
    <source>
        <dbReference type="Proteomes" id="UP001164277"/>
    </source>
</evidence>
<proteinExistence type="predicted"/>
<accession>A0A9X9IAA3</accession>
<organism evidence="2 3">
    <name type="scientific">Escherichia phage PO103-1</name>
    <dbReference type="NCBI Taxonomy" id="2961702"/>
    <lineage>
        <taxon>Viruses</taxon>
        <taxon>Duplodnaviria</taxon>
        <taxon>Heunggongvirae</taxon>
        <taxon>Uroviricota</taxon>
        <taxon>Caudoviricetes</taxon>
        <taxon>Chaseviridae</taxon>
        <taxon>Cleopatravirinae</taxon>
        <taxon>Carltongylesvirus</taxon>
        <taxon>Carltongylesvirus PO1031</taxon>
    </lineage>
</organism>
<reference evidence="2" key="1">
    <citation type="submission" date="2022-06" db="EMBL/GenBank/DDBJ databases">
        <title>Isolation and characterization of Escherichia coli phage and its preliminary application.</title>
        <authorList>
            <person name="Sun X."/>
            <person name="Zhao C."/>
            <person name="Hu X."/>
            <person name="Xu S."/>
            <person name="Li X."/>
            <person name="Hu J."/>
            <person name="Zhang X."/>
        </authorList>
    </citation>
    <scope>NUCLEOTIDE SEQUENCE</scope>
</reference>
<dbReference type="Pfam" id="PF21821">
    <property type="entry name" value="Dit_like"/>
    <property type="match status" value="1"/>
</dbReference>
<dbReference type="InterPro" id="IPR048494">
    <property type="entry name" value="Dit-like_N"/>
</dbReference>
<sequence>MALIDTSLIGDGLSSLSKAFSYGHNPSVIMWSNGPSVQKEDEGLFGKAFGGIAKAMEPLVTSSAPESFNSFKFDAIVSEEHDAQSVVTKFPVSSGFMVSDHIIKQNRILKLTAVATNMQNAAMWTASVQGLSVATGAIFNNPIIPIIGAAAGAVASAFETSNRIQSTYDLFNNFRSTGTKLYISTIIGPYLNCVVTGIRTKTDKMTSAILAVEITLEELQVIGEDVLAIEARKAMQSMTDYSEFGKIAQSAGIGALGGAGVTLPGLGAVGATAVSQLGTLKDKLAKLESPLSSVKGKLFK</sequence>